<dbReference type="EMBL" id="BAABUJ010000005">
    <property type="protein sequence ID" value="GAA5796042.1"/>
    <property type="molecule type" value="Genomic_DNA"/>
</dbReference>
<dbReference type="Gene3D" id="1.20.930.10">
    <property type="entry name" value="Conserved domain common to transcription factors TFIIS, elongin A, CRSP70"/>
    <property type="match status" value="1"/>
</dbReference>
<dbReference type="SUPFAM" id="SSF63748">
    <property type="entry name" value="Tudor/PWWP/MBT"/>
    <property type="match status" value="1"/>
</dbReference>
<feature type="domain" description="PWWP" evidence="3">
    <location>
        <begin position="11"/>
        <end position="61"/>
    </location>
</feature>
<dbReference type="Pfam" id="PF00855">
    <property type="entry name" value="PWWP"/>
    <property type="match status" value="1"/>
</dbReference>
<dbReference type="PANTHER" id="PTHR12550">
    <property type="entry name" value="HEPATOMA-DERIVED GROWTH FACTOR-RELATED"/>
    <property type="match status" value="1"/>
</dbReference>
<dbReference type="SMART" id="SM00293">
    <property type="entry name" value="PWWP"/>
    <property type="match status" value="1"/>
</dbReference>
<sequence length="346" mass="39967">MRQQGRTEYTPGTTVFAKLKGYPWWPARIEPDQAVPAKVLKQKTRAKGALYTVFFFGSRDYGFFGPDAIRPFDPQEVENDLNAKKYKTKDLEMAIRQALNPSLLTELEEEEEGEEEEEQKEESEEPVVEKKESTASKKLKGKKKPTPEPKKKVAATTNGKPTTPAKKGKENATATKRRSRNLQKLEDEDEKMVDDTAVSENVDSRKKRRKSMSIEKEDEGRDSPIAQGHVGNNNREDYKKSPEYKKVYHIRHRLQRLVYNKKEGEIPKEDYAKILQVVKEIEEAPMTYNLLKDTKIGKVVKAACCYPFENDTSIKDRCQQLMRNWKNIFIVPQTDNKQEDTTMQEV</sequence>
<gene>
    <name evidence="5" type="ORF">HPULCUR_001410</name>
</gene>
<dbReference type="InterPro" id="IPR017923">
    <property type="entry name" value="TFIIS_N"/>
</dbReference>
<feature type="compositionally biased region" description="Basic and acidic residues" evidence="2">
    <location>
        <begin position="212"/>
        <end position="222"/>
    </location>
</feature>
<comment type="subcellular location">
    <subcellularLocation>
        <location evidence="1">Nucleus</location>
    </subcellularLocation>
</comment>
<evidence type="ECO:0000259" key="3">
    <source>
        <dbReference type="PROSITE" id="PS50812"/>
    </source>
</evidence>
<feature type="compositionally biased region" description="Acidic residues" evidence="2">
    <location>
        <begin position="106"/>
        <end position="126"/>
    </location>
</feature>
<name>A0ABP9XPM7_9FUNG</name>
<keyword evidence="1" id="KW-0539">Nucleus</keyword>
<proteinExistence type="predicted"/>
<evidence type="ECO:0000256" key="2">
    <source>
        <dbReference type="SAM" id="MobiDB-lite"/>
    </source>
</evidence>
<dbReference type="InterPro" id="IPR000313">
    <property type="entry name" value="PWWP_dom"/>
</dbReference>
<dbReference type="Proteomes" id="UP001476247">
    <property type="component" value="Unassembled WGS sequence"/>
</dbReference>
<dbReference type="CDD" id="cd05162">
    <property type="entry name" value="PWWP"/>
    <property type="match status" value="1"/>
</dbReference>
<evidence type="ECO:0000259" key="4">
    <source>
        <dbReference type="PROSITE" id="PS51319"/>
    </source>
</evidence>
<evidence type="ECO:0000313" key="6">
    <source>
        <dbReference type="Proteomes" id="UP001476247"/>
    </source>
</evidence>
<organism evidence="5 6">
    <name type="scientific">Helicostylum pulchrum</name>
    <dbReference type="NCBI Taxonomy" id="562976"/>
    <lineage>
        <taxon>Eukaryota</taxon>
        <taxon>Fungi</taxon>
        <taxon>Fungi incertae sedis</taxon>
        <taxon>Mucoromycota</taxon>
        <taxon>Mucoromycotina</taxon>
        <taxon>Mucoromycetes</taxon>
        <taxon>Mucorales</taxon>
        <taxon>Mucorineae</taxon>
        <taxon>Mucoraceae</taxon>
        <taxon>Helicostylum</taxon>
    </lineage>
</organism>
<protein>
    <recommendedName>
        <fullName evidence="7">PWWP domain-containing protein</fullName>
    </recommendedName>
</protein>
<dbReference type="PROSITE" id="PS50812">
    <property type="entry name" value="PWWP"/>
    <property type="match status" value="1"/>
</dbReference>
<feature type="domain" description="TFIIS N-terminal" evidence="4">
    <location>
        <begin position="252"/>
        <end position="332"/>
    </location>
</feature>
<feature type="region of interest" description="Disordered" evidence="2">
    <location>
        <begin position="101"/>
        <end position="241"/>
    </location>
</feature>
<evidence type="ECO:0008006" key="7">
    <source>
        <dbReference type="Google" id="ProtNLM"/>
    </source>
</evidence>
<dbReference type="PANTHER" id="PTHR12550:SF70">
    <property type="entry name" value="JIL-1 ANCHORING AND STABILIZING PROTEIN, ISOFORM A"/>
    <property type="match status" value="1"/>
</dbReference>
<accession>A0ABP9XPM7</accession>
<evidence type="ECO:0000313" key="5">
    <source>
        <dbReference type="EMBL" id="GAA5796042.1"/>
    </source>
</evidence>
<evidence type="ECO:0000256" key="1">
    <source>
        <dbReference type="PROSITE-ProRule" id="PRU00649"/>
    </source>
</evidence>
<keyword evidence="6" id="KW-1185">Reference proteome</keyword>
<dbReference type="Gene3D" id="2.30.30.140">
    <property type="match status" value="1"/>
</dbReference>
<comment type="caution">
    <text evidence="5">The sequence shown here is derived from an EMBL/GenBank/DDBJ whole genome shotgun (WGS) entry which is preliminary data.</text>
</comment>
<reference evidence="5 6" key="1">
    <citation type="submission" date="2024-04" db="EMBL/GenBank/DDBJ databases">
        <title>genome sequences of Mucor flavus KT1a and Helicostylum pulchrum KT1b strains isolation_sourced from the surface of a dry-aged beef.</title>
        <authorList>
            <person name="Toyotome T."/>
            <person name="Hosono M."/>
            <person name="Torimaru M."/>
            <person name="Fukuda K."/>
            <person name="Mikami N."/>
        </authorList>
    </citation>
    <scope>NUCLEOTIDE SEQUENCE [LARGE SCALE GENOMIC DNA]</scope>
    <source>
        <strain evidence="5 6">KT1b</strain>
    </source>
</reference>
<dbReference type="PROSITE" id="PS51319">
    <property type="entry name" value="TFIIS_N"/>
    <property type="match status" value="1"/>
</dbReference>
<dbReference type="SUPFAM" id="SSF47676">
    <property type="entry name" value="Conserved domain common to transcription factors TFIIS, elongin A, CRSP70"/>
    <property type="match status" value="1"/>
</dbReference>
<dbReference type="InterPro" id="IPR035441">
    <property type="entry name" value="TFIIS/LEDGF_dom_sf"/>
</dbReference>
<dbReference type="Pfam" id="PF08711">
    <property type="entry name" value="Med26"/>
    <property type="match status" value="1"/>
</dbReference>